<evidence type="ECO:0000313" key="3">
    <source>
        <dbReference type="Proteomes" id="UP000322225"/>
    </source>
</evidence>
<organism evidence="2 3">
    <name type="scientific">Kwoniella shandongensis</name>
    <dbReference type="NCBI Taxonomy" id="1734106"/>
    <lineage>
        <taxon>Eukaryota</taxon>
        <taxon>Fungi</taxon>
        <taxon>Dikarya</taxon>
        <taxon>Basidiomycota</taxon>
        <taxon>Agaricomycotina</taxon>
        <taxon>Tremellomycetes</taxon>
        <taxon>Tremellales</taxon>
        <taxon>Cryptococcaceae</taxon>
        <taxon>Kwoniella</taxon>
    </lineage>
</organism>
<dbReference type="EMBL" id="CP144052">
    <property type="protein sequence ID" value="WWD16878.1"/>
    <property type="molecule type" value="Genomic_DNA"/>
</dbReference>
<name>A0A5M6BU33_9TREE</name>
<feature type="region of interest" description="Disordered" evidence="1">
    <location>
        <begin position="242"/>
        <end position="271"/>
    </location>
</feature>
<reference evidence="2" key="2">
    <citation type="submission" date="2024-01" db="EMBL/GenBank/DDBJ databases">
        <title>Comparative genomics of Cryptococcus and Kwoniella reveals pathogenesis evolution and contrasting modes of karyotype evolution via chromosome fusion or intercentromeric recombination.</title>
        <authorList>
            <person name="Coelho M.A."/>
            <person name="David-Palma M."/>
            <person name="Shea T."/>
            <person name="Bowers K."/>
            <person name="McGinley-Smith S."/>
            <person name="Mohammad A.W."/>
            <person name="Gnirke A."/>
            <person name="Yurkov A.M."/>
            <person name="Nowrousian M."/>
            <person name="Sun S."/>
            <person name="Cuomo C.A."/>
            <person name="Heitman J."/>
        </authorList>
    </citation>
    <scope>NUCLEOTIDE SEQUENCE</scope>
    <source>
        <strain evidence="2">CBS 12478</strain>
    </source>
</reference>
<proteinExistence type="predicted"/>
<evidence type="ECO:0000313" key="2">
    <source>
        <dbReference type="EMBL" id="WWD16878.1"/>
    </source>
</evidence>
<reference evidence="2" key="1">
    <citation type="submission" date="2017-08" db="EMBL/GenBank/DDBJ databases">
        <authorList>
            <person name="Cuomo C."/>
            <person name="Billmyre B."/>
            <person name="Heitman J."/>
        </authorList>
    </citation>
    <scope>NUCLEOTIDE SEQUENCE</scope>
    <source>
        <strain evidence="2">CBS 12478</strain>
    </source>
</reference>
<dbReference type="GeneID" id="43590605"/>
<dbReference type="AlphaFoldDB" id="A0A5M6BU33"/>
<protein>
    <submittedName>
        <fullName evidence="2">Uncharacterized protein</fullName>
    </submittedName>
</protein>
<accession>A0A5M6BU33</accession>
<dbReference type="OrthoDB" id="2574774at2759"/>
<dbReference type="RefSeq" id="XP_031859282.1">
    <property type="nucleotide sequence ID" value="XM_032006447.1"/>
</dbReference>
<gene>
    <name evidence="2" type="ORF">CI109_101310</name>
</gene>
<feature type="compositionally biased region" description="Basic and acidic residues" evidence="1">
    <location>
        <begin position="242"/>
        <end position="259"/>
    </location>
</feature>
<dbReference type="KEGG" id="ksn:43590605"/>
<keyword evidence="3" id="KW-1185">Reference proteome</keyword>
<dbReference type="Proteomes" id="UP000322225">
    <property type="component" value="Chromosome 2"/>
</dbReference>
<evidence type="ECO:0000256" key="1">
    <source>
        <dbReference type="SAM" id="MobiDB-lite"/>
    </source>
</evidence>
<sequence>MSATSMKYDKRHNEKIDPKWCDSQSDCTLISTDNIIFMVPKYHLQSASYVLRHALEMKSPLDNGTSPITLTSSFETSTTVRLFLDFIDGSWIPNIESTTHTHINDLLSFTDKWSCTQAHHSLLRCLPKFFEASSEDAVDYYPRWPVEVFVIAARWDALDICVLAIEQGHWWEAQSAAVKNFGAMAGCAVLDPKAMPARMVEQIPPLYMWALARVFGSLGTKWPKDWGKAGKEFKSLIEQWGHKSDDSQEQRGIKRKDDDTNASFRVATKSD</sequence>